<organism evidence="1 2">
    <name type="scientific">Thermocatellispora tengchongensis</name>
    <dbReference type="NCBI Taxonomy" id="1073253"/>
    <lineage>
        <taxon>Bacteria</taxon>
        <taxon>Bacillati</taxon>
        <taxon>Actinomycetota</taxon>
        <taxon>Actinomycetes</taxon>
        <taxon>Streptosporangiales</taxon>
        <taxon>Streptosporangiaceae</taxon>
        <taxon>Thermocatellispora</taxon>
    </lineage>
</organism>
<evidence type="ECO:0000313" key="2">
    <source>
        <dbReference type="Proteomes" id="UP000578449"/>
    </source>
</evidence>
<reference evidence="1 2" key="1">
    <citation type="submission" date="2020-08" db="EMBL/GenBank/DDBJ databases">
        <title>Genomic Encyclopedia of Type Strains, Phase IV (KMG-IV): sequencing the most valuable type-strain genomes for metagenomic binning, comparative biology and taxonomic classification.</title>
        <authorList>
            <person name="Goeker M."/>
        </authorList>
    </citation>
    <scope>NUCLEOTIDE SEQUENCE [LARGE SCALE GENOMIC DNA]</scope>
    <source>
        <strain evidence="1 2">DSM 45615</strain>
    </source>
</reference>
<dbReference type="RefSeq" id="WP_246519027.1">
    <property type="nucleotide sequence ID" value="NZ_BAABIX010000021.1"/>
</dbReference>
<keyword evidence="2" id="KW-1185">Reference proteome</keyword>
<protein>
    <submittedName>
        <fullName evidence="1">Uncharacterized protein</fullName>
    </submittedName>
</protein>
<dbReference type="Proteomes" id="UP000578449">
    <property type="component" value="Unassembled WGS sequence"/>
</dbReference>
<name>A0A840PLU5_9ACTN</name>
<dbReference type="EMBL" id="JACHGN010000016">
    <property type="protein sequence ID" value="MBB5137015.1"/>
    <property type="molecule type" value="Genomic_DNA"/>
</dbReference>
<comment type="caution">
    <text evidence="1">The sequence shown here is derived from an EMBL/GenBank/DDBJ whole genome shotgun (WGS) entry which is preliminary data.</text>
</comment>
<accession>A0A840PLU5</accession>
<dbReference type="AlphaFoldDB" id="A0A840PLU5"/>
<gene>
    <name evidence="1" type="ORF">HNP84_006767</name>
</gene>
<proteinExistence type="predicted"/>
<evidence type="ECO:0000313" key="1">
    <source>
        <dbReference type="EMBL" id="MBB5137015.1"/>
    </source>
</evidence>
<sequence>MYGTPDGRTTLTAALDHVDDAALSMGAAFQQATQRLLAEVFGGGQAGPAR</sequence>